<evidence type="ECO:0000313" key="2">
    <source>
        <dbReference type="EMBL" id="KFD54162.1"/>
    </source>
</evidence>
<dbReference type="AlphaFoldDB" id="A0A085MAB6"/>
<sequence>MSTSDESKQVESSQDGLPLSAILGICLFAYFLLIIAIMIARQFILARGYLNFGNCQKCCASICCPSFDQFPCRCTTCLPFTECHLRCSTIFQKAVSNAAWLLTLPYTKAAQQNVKFSWRQKLDTNL</sequence>
<dbReference type="EMBL" id="KL367483">
    <property type="protein sequence ID" value="KFD71216.1"/>
    <property type="molecule type" value="Genomic_DNA"/>
</dbReference>
<keyword evidence="1" id="KW-0812">Transmembrane</keyword>
<evidence type="ECO:0000313" key="3">
    <source>
        <dbReference type="EMBL" id="KFD71216.1"/>
    </source>
</evidence>
<gene>
    <name evidence="2" type="ORF">M513_04939</name>
    <name evidence="3" type="ORF">M514_04939</name>
</gene>
<keyword evidence="4" id="KW-1185">Reference proteome</keyword>
<dbReference type="Proteomes" id="UP000030764">
    <property type="component" value="Unassembled WGS sequence"/>
</dbReference>
<reference evidence="2 4" key="1">
    <citation type="journal article" date="2014" name="Nat. Genet.">
        <title>Genome and transcriptome of the porcine whipworm Trichuris suis.</title>
        <authorList>
            <person name="Jex A.R."/>
            <person name="Nejsum P."/>
            <person name="Schwarz E.M."/>
            <person name="Hu L."/>
            <person name="Young N.D."/>
            <person name="Hall R.S."/>
            <person name="Korhonen P.K."/>
            <person name="Liao S."/>
            <person name="Thamsborg S."/>
            <person name="Xia J."/>
            <person name="Xu P."/>
            <person name="Wang S."/>
            <person name="Scheerlinck J.P."/>
            <person name="Hofmann A."/>
            <person name="Sternberg P.W."/>
            <person name="Wang J."/>
            <person name="Gasser R.B."/>
        </authorList>
    </citation>
    <scope>NUCLEOTIDE SEQUENCE [LARGE SCALE GENOMIC DNA]</scope>
    <source>
        <strain evidence="3">DCEP-RM93F</strain>
        <strain evidence="2">DCEP-RM93M</strain>
    </source>
</reference>
<dbReference type="EMBL" id="KL363210">
    <property type="protein sequence ID" value="KFD54162.1"/>
    <property type="molecule type" value="Genomic_DNA"/>
</dbReference>
<name>A0A085MAB6_9BILA</name>
<keyword evidence="1" id="KW-1133">Transmembrane helix</keyword>
<protein>
    <submittedName>
        <fullName evidence="2">Uncharacterized protein</fullName>
    </submittedName>
</protein>
<evidence type="ECO:0000313" key="4">
    <source>
        <dbReference type="Proteomes" id="UP000030764"/>
    </source>
</evidence>
<feature type="transmembrane region" description="Helical" evidence="1">
    <location>
        <begin position="20"/>
        <end position="40"/>
    </location>
</feature>
<keyword evidence="1" id="KW-0472">Membrane</keyword>
<evidence type="ECO:0000256" key="1">
    <source>
        <dbReference type="SAM" id="Phobius"/>
    </source>
</evidence>
<proteinExistence type="predicted"/>
<dbReference type="Proteomes" id="UP000030758">
    <property type="component" value="Unassembled WGS sequence"/>
</dbReference>
<accession>A0A085MAB6</accession>
<organism evidence="2 4">
    <name type="scientific">Trichuris suis</name>
    <name type="common">pig whipworm</name>
    <dbReference type="NCBI Taxonomy" id="68888"/>
    <lineage>
        <taxon>Eukaryota</taxon>
        <taxon>Metazoa</taxon>
        <taxon>Ecdysozoa</taxon>
        <taxon>Nematoda</taxon>
        <taxon>Enoplea</taxon>
        <taxon>Dorylaimia</taxon>
        <taxon>Trichinellida</taxon>
        <taxon>Trichuridae</taxon>
        <taxon>Trichuris</taxon>
    </lineage>
</organism>